<dbReference type="InterPro" id="IPR001296">
    <property type="entry name" value="Glyco_trans_1"/>
</dbReference>
<dbReference type="CDD" id="cd03811">
    <property type="entry name" value="GT4_GT28_WabH-like"/>
    <property type="match status" value="1"/>
</dbReference>
<keyword evidence="3" id="KW-1185">Reference proteome</keyword>
<accession>A0A7W5C4Q5</accession>
<organism evidence="2 3">
    <name type="scientific">Paenibacillus endophyticus</name>
    <dbReference type="NCBI Taxonomy" id="1294268"/>
    <lineage>
        <taxon>Bacteria</taxon>
        <taxon>Bacillati</taxon>
        <taxon>Bacillota</taxon>
        <taxon>Bacilli</taxon>
        <taxon>Bacillales</taxon>
        <taxon>Paenibacillaceae</taxon>
        <taxon>Paenibacillus</taxon>
    </lineage>
</organism>
<dbReference type="PANTHER" id="PTHR12526">
    <property type="entry name" value="GLYCOSYLTRANSFERASE"/>
    <property type="match status" value="1"/>
</dbReference>
<feature type="domain" description="Glycosyl transferase family 1" evidence="1">
    <location>
        <begin position="223"/>
        <end position="375"/>
    </location>
</feature>
<gene>
    <name evidence="2" type="ORF">FHS16_000081</name>
</gene>
<keyword evidence="2" id="KW-0808">Transferase</keyword>
<reference evidence="2 3" key="1">
    <citation type="submission" date="2020-08" db="EMBL/GenBank/DDBJ databases">
        <title>Genomic Encyclopedia of Type Strains, Phase III (KMG-III): the genomes of soil and plant-associated and newly described type strains.</title>
        <authorList>
            <person name="Whitman W."/>
        </authorList>
    </citation>
    <scope>NUCLEOTIDE SEQUENCE [LARGE SCALE GENOMIC DNA]</scope>
    <source>
        <strain evidence="2 3">CECT 8234</strain>
    </source>
</reference>
<dbReference type="Pfam" id="PF00534">
    <property type="entry name" value="Glycos_transf_1"/>
    <property type="match status" value="1"/>
</dbReference>
<dbReference type="Proteomes" id="UP000518605">
    <property type="component" value="Unassembled WGS sequence"/>
</dbReference>
<evidence type="ECO:0000313" key="2">
    <source>
        <dbReference type="EMBL" id="MBB3150049.1"/>
    </source>
</evidence>
<name>A0A7W5C4Q5_9BACL</name>
<dbReference type="SUPFAM" id="SSF53756">
    <property type="entry name" value="UDP-Glycosyltransferase/glycogen phosphorylase"/>
    <property type="match status" value="1"/>
</dbReference>
<dbReference type="RefSeq" id="WP_183557313.1">
    <property type="nucleotide sequence ID" value="NZ_CBCSLB010000001.1"/>
</dbReference>
<comment type="caution">
    <text evidence="2">The sequence shown here is derived from an EMBL/GenBank/DDBJ whole genome shotgun (WGS) entry which is preliminary data.</text>
</comment>
<proteinExistence type="predicted"/>
<dbReference type="EMBL" id="JACHXW010000001">
    <property type="protein sequence ID" value="MBB3150049.1"/>
    <property type="molecule type" value="Genomic_DNA"/>
</dbReference>
<dbReference type="AlphaFoldDB" id="A0A7W5C4Q5"/>
<sequence>MKKNLLFIIPGLSAGGAERSLINLLTQLDFEKYHVDLFMFSPKGIFLELLPEQVKVLPLPETYSQFVKPILPAVSRLLWRRNAKLVYSRIMYSYKNRISGNTSVKEQESWKYISCSFATLEKKYDIAIAFLEKSSIYFCAEKVKADKKIGWVHNDYDMLGMNPHFDQNYFNKLDYIVTVSEECRLILQQRFPNQKEKVKVIYNIVSPTIIKGLANMVSEDVYSRKNDEIVILSIGRLHPQKGFEHALRAAKRLLDSGYLFQWNIIGEGEERAMLMELIDSLGLSNHVKLLGLRSNPYPYIKQADIYAQTSIYEGKAIAIDEAKILNKPIVITNFSTAKDQLEDGIEGLIVEMNAEAIASGISNLIHNTELRSRITRHLAELTLGTESEIEKLYQILG</sequence>
<protein>
    <submittedName>
        <fullName evidence="2">Glycosyltransferase involved in cell wall biosynthesis</fullName>
    </submittedName>
</protein>
<evidence type="ECO:0000313" key="3">
    <source>
        <dbReference type="Proteomes" id="UP000518605"/>
    </source>
</evidence>
<dbReference type="Gene3D" id="3.40.50.2000">
    <property type="entry name" value="Glycogen Phosphorylase B"/>
    <property type="match status" value="2"/>
</dbReference>
<evidence type="ECO:0000259" key="1">
    <source>
        <dbReference type="Pfam" id="PF00534"/>
    </source>
</evidence>
<dbReference type="GO" id="GO:0016757">
    <property type="term" value="F:glycosyltransferase activity"/>
    <property type="evidence" value="ECO:0007669"/>
    <property type="project" value="InterPro"/>
</dbReference>
<dbReference type="PANTHER" id="PTHR12526:SF630">
    <property type="entry name" value="GLYCOSYLTRANSFERASE"/>
    <property type="match status" value="1"/>
</dbReference>